<reference evidence="2 3" key="1">
    <citation type="submission" date="2020-03" db="EMBL/GenBank/DDBJ databases">
        <title>Sphingomonas sp. nov., isolated from fish.</title>
        <authorList>
            <person name="Hyun D.-W."/>
            <person name="Bae J.-W."/>
        </authorList>
    </citation>
    <scope>NUCLEOTIDE SEQUENCE [LARGE SCALE GENOMIC DNA]</scope>
    <source>
        <strain evidence="2 3">HDW15B</strain>
    </source>
</reference>
<name>A0A6G7YS45_9SPHN</name>
<proteinExistence type="predicted"/>
<sequence length="135" mass="14735">MQHFSPSGVTDPTLIRGLMAADDVAGFLAKVDSRRFLYRARVEREKARGTDNPYERMVHLKAAQLHRNLAFSVAGKQRATSCVEVIYPSAIEKQMEAYQGDDGPRVRVTAVIFGGTLGLLGLIGATSQILLMIAS</sequence>
<dbReference type="Proteomes" id="UP000503222">
    <property type="component" value="Chromosome"/>
</dbReference>
<keyword evidence="1" id="KW-0472">Membrane</keyword>
<keyword evidence="1" id="KW-1133">Transmembrane helix</keyword>
<organism evidence="2 3">
    <name type="scientific">Sphingomonas piscis</name>
    <dbReference type="NCBI Taxonomy" id="2714943"/>
    <lineage>
        <taxon>Bacteria</taxon>
        <taxon>Pseudomonadati</taxon>
        <taxon>Pseudomonadota</taxon>
        <taxon>Alphaproteobacteria</taxon>
        <taxon>Sphingomonadales</taxon>
        <taxon>Sphingomonadaceae</taxon>
        <taxon>Sphingomonas</taxon>
    </lineage>
</organism>
<dbReference type="KEGG" id="spii:G7077_12260"/>
<dbReference type="RefSeq" id="WP_166411952.1">
    <property type="nucleotide sequence ID" value="NZ_CP049869.1"/>
</dbReference>
<evidence type="ECO:0000256" key="1">
    <source>
        <dbReference type="SAM" id="Phobius"/>
    </source>
</evidence>
<evidence type="ECO:0000313" key="2">
    <source>
        <dbReference type="EMBL" id="QIK79565.1"/>
    </source>
</evidence>
<feature type="transmembrane region" description="Helical" evidence="1">
    <location>
        <begin position="108"/>
        <end position="134"/>
    </location>
</feature>
<accession>A0A6G7YS45</accession>
<evidence type="ECO:0000313" key="3">
    <source>
        <dbReference type="Proteomes" id="UP000503222"/>
    </source>
</evidence>
<dbReference type="EMBL" id="CP049869">
    <property type="protein sequence ID" value="QIK79565.1"/>
    <property type="molecule type" value="Genomic_DNA"/>
</dbReference>
<gene>
    <name evidence="2" type="ORF">G7077_12260</name>
</gene>
<keyword evidence="3" id="KW-1185">Reference proteome</keyword>
<dbReference type="AlphaFoldDB" id="A0A6G7YS45"/>
<keyword evidence="1" id="KW-0812">Transmembrane</keyword>
<protein>
    <submittedName>
        <fullName evidence="2">Uncharacterized protein</fullName>
    </submittedName>
</protein>